<feature type="compositionally biased region" description="Basic and acidic residues" evidence="6">
    <location>
        <begin position="2120"/>
        <end position="2134"/>
    </location>
</feature>
<evidence type="ECO:0008006" key="12">
    <source>
        <dbReference type="Google" id="ProtNLM"/>
    </source>
</evidence>
<evidence type="ECO:0000313" key="10">
    <source>
        <dbReference type="EMBL" id="KAF7990856.1"/>
    </source>
</evidence>
<evidence type="ECO:0000259" key="9">
    <source>
        <dbReference type="PROSITE" id="PS50831"/>
    </source>
</evidence>
<feature type="domain" description="SH3" evidence="7">
    <location>
        <begin position="2140"/>
        <end position="2199"/>
    </location>
</feature>
<feature type="region of interest" description="Disordered" evidence="6">
    <location>
        <begin position="1858"/>
        <end position="1877"/>
    </location>
</feature>
<evidence type="ECO:0000259" key="8">
    <source>
        <dbReference type="PROSITE" id="PS50106"/>
    </source>
</evidence>
<feature type="region of interest" description="Disordered" evidence="6">
    <location>
        <begin position="113"/>
        <end position="210"/>
    </location>
</feature>
<dbReference type="PANTHER" id="PTHR14167:SF116">
    <property type="entry name" value="CAP, ISOFORM AC"/>
    <property type="match status" value="1"/>
</dbReference>
<dbReference type="FunFam" id="2.30.42.10:FF:000055">
    <property type="entry name" value="PDZ and LIM domain protein 3"/>
    <property type="match status" value="1"/>
</dbReference>
<comment type="caution">
    <text evidence="10">The sequence shown here is derived from an EMBL/GenBank/DDBJ whole genome shotgun (WGS) entry which is preliminary data.</text>
</comment>
<dbReference type="Pfam" id="PF00018">
    <property type="entry name" value="SH3_1"/>
    <property type="match status" value="2"/>
</dbReference>
<evidence type="ECO:0000313" key="11">
    <source>
        <dbReference type="Proteomes" id="UP000639338"/>
    </source>
</evidence>
<feature type="compositionally biased region" description="Basic and acidic residues" evidence="6">
    <location>
        <begin position="2035"/>
        <end position="2046"/>
    </location>
</feature>
<proteinExistence type="predicted"/>
<feature type="compositionally biased region" description="Polar residues" evidence="6">
    <location>
        <begin position="1674"/>
        <end position="1686"/>
    </location>
</feature>
<feature type="coiled-coil region" evidence="5">
    <location>
        <begin position="2060"/>
        <end position="2087"/>
    </location>
</feature>
<comment type="subcellular location">
    <subcellularLocation>
        <location evidence="1">Cell junction</location>
    </subcellularLocation>
</comment>
<sequence>MSAREVTLVDGSPWGFRMHGGHDLHQPLRISRVNPGSKAAQQGVREGDLITSINGTKTKELTNNEAHILLQNAKDELKLGLNQDRLGSPKQRIYKSSLHEKTSIETFHKSTKTLTTSALRTTSSEAKRNGNDVHKSLDQASTQFTSPKSSQDINLKMPHRSSRKNRSRNRKKRDNELKNNKNHSNDKKDQNELQKNLSNDQLGPGTSIETIQKNPIEINVNGQQVKMITEVETSLSNPEIESITDCDNTGCNLNFQPNNLNSSTNICEINKFKGEPHEPSISKINHVNDIGILESSFTNIDASKDDNDDDDDDDINMIESVHPLKPLASNVDSRVETLGECYTDLAQMPNTSNINTDGPEIHEVNENNTDASLQFNSQPIIITEIESNIEYPIKNILNSIIEENDDDDDDDEENGESIQQKDHKLNSSNLSFNYDENNNNTMNDNKNNNIDNHKVIKEIKPAEENEIEEEEEEEKLYQLTENTKAEKKYAIECDKSDKNTINVETIETEDTEKLTIISSNIESISEIHKVPLTREAEDNLRIFIKGLDLPLFNNDNLLNDLECLEVDSCDNNKRIKNRSIREIYYSDVRHSDNFLDVIQEESEKLSGDEEQNIKELINYKTENITNNKNIESSSLNQQKIELHDDKENIIILNNHIKSSDDKSGDLICDKNINSISINKEKKLIDSCTYENKTLPIITSTTKNSDGQTNEISTKNITSNLHNTIYETKKLGNDDDAVNFKIENAYNNNDSIPTEEPLKFSNQSTTTNQMASVIPEIKNSKINIEKNTIKTIEQTYVFETTENNILIEKKTDKLINNTNEIIKNNIDQSNCTLISTNTCEKSLINQVSNENNKFNSIKNKCKEHSGIIDLDKNSNVSINIPIIIENSIIDLAPMSRGHNDSSYKNKNNNNNSLKSLKDICLKKIISMPFGKQIINEINYSKKCMIKINDNIDNKINQRSKSWMGIPTVENPNVLICLSPSQHNTNVKISADKLLDLHEKFLNRRRYHDDLKRDITIPKYHIEVNSNNKNNNKEFKQFQDNEMSSNRLLEIIKENSISNNLPEVTISNKKIQNDHSKSTRLLDWLNQVPCEFLDDKNFIKDDNQHTNNIDFDDKNNTFTKVNKRNPIINNNIDEKKNFNKRHGRVFDDTNDDSMHLINSAIIIKSPDNLQQENNNCNKSYMNKNSLTFKSAIIDKTFDDKTFDDNNKFTYRYLSQNIIDPHYVNSALINDKPEAPPRCRRSVDVDRSCIDTTSIFDKSPPRCHIEPINYHHNKDSSYIKQPNTNVIMENLKQLQTKYNDSKNKKRRYSLPSLYFDRQLEYIEKLDNQFNDIINNDNKNNQELYMNDKKKLNDMTINQDESFIKFQKNNNSTENKNKTSSENNKLNSVNLENKIEKKYEKYTIDITKNLHDNNDENIEKKKKKIYQTNDELFRKKMYDEYKNKIYEREERKNKKVIKLSMPVNLDKDDHKIHDEITSTLEKEFIKCAKNRMNRFGIKFDSDTENIDDNNTIIIKDTKKNINNENNHNNENKKCLVDGKNIEDSKMLPKHLREFLEITINEAADGYDRDITSDEKKNDTDLVHEIDMALKYSKGFLLYQENMFAPTFKASSAKPGVWSPGSEPPAPPRQPSPDRDKYTNAKIPPVWTPSSAGASPVSQRKEFRPVSFESPIVSRKNKNPTQTSTSNVSSWKSEDKKVTSYEVDDSISNRIVNSQSVPSEGLNILATTTTRLPRAQNPTITLLQKAREGQLPKGAAYLDDADVEKSHETTTINSNEIIHKIKRDNESESKIENKKSKKMAEKKIEGIGPIAKGGMPVALKSEIKDKNQAKWYRQMYDSIHRIGEKDDYETIWYKPRRGVRSGYGNSSGYLSEPEQREYTNRSATLNTRRRPKNNEIENSRISTIPKKNTVVKTTAEVYRRQPGRIELYETGRSSATDQEVKEWWDEVMDIFDGPFDHRNPQASKPYMSHALKESGYESDSTLIFRRRDDVSPLSPLEQRLAYKTVQKGGDVPLHGLRKLAPERPKEYTNAPSPPPKSHHCRTERQESPRRYVEGEVTIHYRSPVRQEAKEILSEEELARRSAENMRKVYQEEKRRKYFQELQDIDSRRHTDNFVPSQKSPIPLNRYDDFGNDHSYRNRSQEQTPEPRLAARAMYNFVGQTSRELSFRRGDIILVRRQIDKNWYEGEHNAMIGLFPINYVEVLLYDNSRTTLKKSNEGQARAKFNFSAQTNLELSLSKGEIIILTRRVDENWFEGRIGNKKGIFPVTYVDVLVEPGQHRPETPVSNKPVASPAAHSMLSNGTASGKLSMGSHHYTPTISPKTTSEPQYISLPRIGVTDRNKLHVAPVNETLHIDTHSETIAYRALYSYRPQNEDELELKEGDTVYVMEKCDDGWFVGSSQRNGYFGTFPDFTINDYANSSYPHGNNSKRIKNAKKKNTLIEERKNSRSKKKQIKIEEDNQDDNTKNYPLDLWFLLSEYIKPELVGKFACICKSSYHIVKTAKFWFYIYKKYYKEIKNIPQRLTPGCMTRPYGLRACAIRSLHFTYFSSFDKVGNNPNLEQQQPHSLVNRQCCLMWNKKGETRWYYYFKLKLPMKQKKMPFIETTDDDDCCNRDLHEMIKDVWTNTEENCKILRVACSKFSLIPLVNGLILQKVKLDLSPSFDYRRLQLTFGTNLLSTTSSQVVILSGVADCKVLDWWHPYYPHQDTALTILEPVPDSWDVDDIMMNFELFNVSQNNCST</sequence>
<dbReference type="Gene3D" id="2.30.30.40">
    <property type="entry name" value="SH3 Domains"/>
    <property type="match status" value="3"/>
</dbReference>
<feature type="region of interest" description="Disordered" evidence="6">
    <location>
        <begin position="403"/>
        <end position="431"/>
    </location>
</feature>
<keyword evidence="2 4" id="KW-0728">SH3 domain</keyword>
<feature type="compositionally biased region" description="Basic residues" evidence="6">
    <location>
        <begin position="157"/>
        <end position="172"/>
    </location>
</feature>
<evidence type="ECO:0000256" key="5">
    <source>
        <dbReference type="SAM" id="Coils"/>
    </source>
</evidence>
<keyword evidence="3" id="KW-0965">Cell junction</keyword>
<feature type="compositionally biased region" description="Polar residues" evidence="6">
    <location>
        <begin position="2308"/>
        <end position="2320"/>
    </location>
</feature>
<dbReference type="PANTHER" id="PTHR14167">
    <property type="entry name" value="SH3 DOMAIN-CONTAINING"/>
    <property type="match status" value="1"/>
</dbReference>
<feature type="compositionally biased region" description="Basic and acidic residues" evidence="6">
    <location>
        <begin position="125"/>
        <end position="137"/>
    </location>
</feature>
<dbReference type="Pfam" id="PF00595">
    <property type="entry name" value="PDZ"/>
    <property type="match status" value="1"/>
</dbReference>
<dbReference type="SUPFAM" id="SSF50044">
    <property type="entry name" value="SH3-domain"/>
    <property type="match status" value="3"/>
</dbReference>
<name>A0A834XU57_APHGI</name>
<organism evidence="10 11">
    <name type="scientific">Aphidius gifuensis</name>
    <name type="common">Parasitoid wasp</name>
    <dbReference type="NCBI Taxonomy" id="684658"/>
    <lineage>
        <taxon>Eukaryota</taxon>
        <taxon>Metazoa</taxon>
        <taxon>Ecdysozoa</taxon>
        <taxon>Arthropoda</taxon>
        <taxon>Hexapoda</taxon>
        <taxon>Insecta</taxon>
        <taxon>Pterygota</taxon>
        <taxon>Neoptera</taxon>
        <taxon>Endopterygota</taxon>
        <taxon>Hymenoptera</taxon>
        <taxon>Apocrita</taxon>
        <taxon>Ichneumonoidea</taxon>
        <taxon>Braconidae</taxon>
        <taxon>Aphidiinae</taxon>
        <taxon>Aphidius</taxon>
    </lineage>
</organism>
<dbReference type="CDD" id="cd11780">
    <property type="entry name" value="SH3_Sorbs_3"/>
    <property type="match status" value="1"/>
</dbReference>
<feature type="domain" description="PDZ" evidence="8">
    <location>
        <begin position="11"/>
        <end position="85"/>
    </location>
</feature>
<evidence type="ECO:0000256" key="3">
    <source>
        <dbReference type="ARBA" id="ARBA00022949"/>
    </source>
</evidence>
<keyword evidence="11" id="KW-1185">Reference proteome</keyword>
<feature type="compositionally biased region" description="Polar residues" evidence="6">
    <location>
        <begin position="1643"/>
        <end position="1653"/>
    </location>
</feature>
<evidence type="ECO:0000256" key="6">
    <source>
        <dbReference type="SAM" id="MobiDB-lite"/>
    </source>
</evidence>
<dbReference type="SMART" id="SM00228">
    <property type="entry name" value="PDZ"/>
    <property type="match status" value="1"/>
</dbReference>
<dbReference type="SUPFAM" id="SSF50156">
    <property type="entry name" value="PDZ domain-like"/>
    <property type="match status" value="1"/>
</dbReference>
<reference evidence="10 11" key="1">
    <citation type="submission" date="2020-08" db="EMBL/GenBank/DDBJ databases">
        <title>Aphidius gifuensis genome sequencing and assembly.</title>
        <authorList>
            <person name="Du Z."/>
        </authorList>
    </citation>
    <scope>NUCLEOTIDE SEQUENCE [LARGE SCALE GENOMIC DNA]</scope>
    <source>
        <strain evidence="10">YNYX2018</strain>
        <tissue evidence="10">Adults</tissue>
    </source>
</reference>
<feature type="region of interest" description="Disordered" evidence="6">
    <location>
        <begin position="2105"/>
        <end position="2140"/>
    </location>
</feature>
<feature type="compositionally biased region" description="Basic and acidic residues" evidence="6">
    <location>
        <begin position="173"/>
        <end position="192"/>
    </location>
</feature>
<evidence type="ECO:0000256" key="4">
    <source>
        <dbReference type="PROSITE-ProRule" id="PRU00192"/>
    </source>
</evidence>
<dbReference type="PROSITE" id="PS50106">
    <property type="entry name" value="PDZ"/>
    <property type="match status" value="1"/>
</dbReference>
<feature type="domain" description="SH3" evidence="7">
    <location>
        <begin position="2351"/>
        <end position="2412"/>
    </location>
</feature>
<dbReference type="InterPro" id="IPR036028">
    <property type="entry name" value="SH3-like_dom_sf"/>
</dbReference>
<dbReference type="InterPro" id="IPR050384">
    <property type="entry name" value="Endophilin_SH3RF"/>
</dbReference>
<dbReference type="OrthoDB" id="44841at2759"/>
<accession>A0A834XU57</accession>
<evidence type="ECO:0000259" key="7">
    <source>
        <dbReference type="PROSITE" id="PS50002"/>
    </source>
</evidence>
<feature type="compositionally biased region" description="Low complexity" evidence="6">
    <location>
        <begin position="113"/>
        <end position="124"/>
    </location>
</feature>
<feature type="domain" description="SH3" evidence="7">
    <location>
        <begin position="2209"/>
        <end position="2268"/>
    </location>
</feature>
<dbReference type="InterPro" id="IPR036034">
    <property type="entry name" value="PDZ_sf"/>
</dbReference>
<dbReference type="InterPro" id="IPR003127">
    <property type="entry name" value="SoHo_dom"/>
</dbReference>
<gene>
    <name evidence="10" type="ORF">HCN44_000661</name>
</gene>
<feature type="compositionally biased region" description="Polar residues" evidence="6">
    <location>
        <begin position="138"/>
        <end position="153"/>
    </location>
</feature>
<feature type="domain" description="SoHo" evidence="9">
    <location>
        <begin position="1793"/>
        <end position="1857"/>
    </location>
</feature>
<feature type="compositionally biased region" description="Pro residues" evidence="6">
    <location>
        <begin position="1617"/>
        <end position="1626"/>
    </location>
</feature>
<dbReference type="GO" id="GO:0070161">
    <property type="term" value="C:anchoring junction"/>
    <property type="evidence" value="ECO:0007669"/>
    <property type="project" value="UniProtKB-SubCell"/>
</dbReference>
<dbReference type="PROSITE" id="PS50831">
    <property type="entry name" value="SOHO"/>
    <property type="match status" value="1"/>
</dbReference>
<feature type="region of interest" description="Disordered" evidence="6">
    <location>
        <begin position="2006"/>
        <end position="2046"/>
    </location>
</feature>
<dbReference type="CDD" id="cd11782">
    <property type="entry name" value="SH3_Sorbs_2"/>
    <property type="match status" value="1"/>
</dbReference>
<feature type="coiled-coil region" evidence="5">
    <location>
        <begin position="453"/>
        <end position="482"/>
    </location>
</feature>
<dbReference type="InterPro" id="IPR001478">
    <property type="entry name" value="PDZ"/>
</dbReference>
<evidence type="ECO:0000256" key="2">
    <source>
        <dbReference type="ARBA" id="ARBA00022443"/>
    </source>
</evidence>
<dbReference type="Gene3D" id="2.30.42.10">
    <property type="match status" value="1"/>
</dbReference>
<dbReference type="PROSITE" id="PS50002">
    <property type="entry name" value="SH3"/>
    <property type="match status" value="3"/>
</dbReference>
<protein>
    <recommendedName>
        <fullName evidence="12">PDZ domain-containing protein</fullName>
    </recommendedName>
</protein>
<dbReference type="InterPro" id="IPR001452">
    <property type="entry name" value="SH3_domain"/>
</dbReference>
<dbReference type="Proteomes" id="UP000639338">
    <property type="component" value="Unassembled WGS sequence"/>
</dbReference>
<dbReference type="SMART" id="SM00326">
    <property type="entry name" value="SH3"/>
    <property type="match status" value="3"/>
</dbReference>
<keyword evidence="5" id="KW-0175">Coiled coil</keyword>
<feature type="compositionally biased region" description="Acidic residues" evidence="6">
    <location>
        <begin position="403"/>
        <end position="415"/>
    </location>
</feature>
<evidence type="ECO:0000256" key="1">
    <source>
        <dbReference type="ARBA" id="ARBA00004282"/>
    </source>
</evidence>
<dbReference type="CDD" id="cd11781">
    <property type="entry name" value="SH3_Sorbs_1"/>
    <property type="match status" value="1"/>
</dbReference>
<dbReference type="Pfam" id="PF14604">
    <property type="entry name" value="SH3_9"/>
    <property type="match status" value="1"/>
</dbReference>
<dbReference type="EMBL" id="JACMRX010000004">
    <property type="protein sequence ID" value="KAF7990856.1"/>
    <property type="molecule type" value="Genomic_DNA"/>
</dbReference>
<feature type="region of interest" description="Disordered" evidence="6">
    <location>
        <begin position="1606"/>
        <end position="1692"/>
    </location>
</feature>
<feature type="region of interest" description="Disordered" evidence="6">
    <location>
        <begin position="2271"/>
        <end position="2320"/>
    </location>
</feature>